<evidence type="ECO:0000256" key="1">
    <source>
        <dbReference type="PROSITE-ProRule" id="PRU10141"/>
    </source>
</evidence>
<keyword evidence="1" id="KW-0547">Nucleotide-binding</keyword>
<organism evidence="3 4">
    <name type="scientific">Knufia fluminis</name>
    <dbReference type="NCBI Taxonomy" id="191047"/>
    <lineage>
        <taxon>Eukaryota</taxon>
        <taxon>Fungi</taxon>
        <taxon>Dikarya</taxon>
        <taxon>Ascomycota</taxon>
        <taxon>Pezizomycotina</taxon>
        <taxon>Eurotiomycetes</taxon>
        <taxon>Chaetothyriomycetidae</taxon>
        <taxon>Chaetothyriales</taxon>
        <taxon>Trichomeriaceae</taxon>
        <taxon>Knufia</taxon>
    </lineage>
</organism>
<dbReference type="PROSITE" id="PS00107">
    <property type="entry name" value="PROTEIN_KINASE_ATP"/>
    <property type="match status" value="1"/>
</dbReference>
<feature type="domain" description="Protein kinase" evidence="2">
    <location>
        <begin position="14"/>
        <end position="335"/>
    </location>
</feature>
<dbReference type="SUPFAM" id="SSF56112">
    <property type="entry name" value="Protein kinase-like (PK-like)"/>
    <property type="match status" value="1"/>
</dbReference>
<evidence type="ECO:0000313" key="4">
    <source>
        <dbReference type="Proteomes" id="UP001316803"/>
    </source>
</evidence>
<dbReference type="InterPro" id="IPR017441">
    <property type="entry name" value="Protein_kinase_ATP_BS"/>
</dbReference>
<dbReference type="PROSITE" id="PS50011">
    <property type="entry name" value="PROTEIN_KINASE_DOM"/>
    <property type="match status" value="1"/>
</dbReference>
<dbReference type="Gene3D" id="1.10.510.10">
    <property type="entry name" value="Transferase(Phosphotransferase) domain 1"/>
    <property type="match status" value="1"/>
</dbReference>
<name>A0AAN8I392_9EURO</name>
<proteinExistence type="predicted"/>
<reference evidence="3 4" key="1">
    <citation type="submission" date="2022-12" db="EMBL/GenBank/DDBJ databases">
        <title>Genomic features and morphological characterization of a novel Knufia sp. strain isolated from spacecraft assembly facility.</title>
        <authorList>
            <person name="Teixeira M."/>
            <person name="Chander A.M."/>
            <person name="Stajich J.E."/>
            <person name="Venkateswaran K."/>
        </authorList>
    </citation>
    <scope>NUCLEOTIDE SEQUENCE [LARGE SCALE GENOMIC DNA]</scope>
    <source>
        <strain evidence="3 4">FJI-L2-BK-P2</strain>
    </source>
</reference>
<evidence type="ECO:0000259" key="2">
    <source>
        <dbReference type="PROSITE" id="PS50011"/>
    </source>
</evidence>
<sequence>MGHETIFFDEGPGFIWAKTLGQGAFGSASLVFCVRDGKYYVRKEDLTTSNCDARAPNREVQNARRVADVAGTAKVQGWAHYKVNGSGKTFRVSYWDYYTAGTVVELIDRSATARVKIPEAWICVFAANMLDIVLEIHGAGIVHRDGHLNNWFITSRDENGIPKVGLGDFGISKSQEECTDKEWLENCRIDYKDVYKNIACLLEGHPYGKLHDLVRDLKEYVQSAQSTTFLHEYMKVLRDSPVLIKVKYRKRESEQKLFKESTPHPGKDALGFGVYVGPKARDQMATAFKNFVIAELQENGAFHLKGSPKEISDKYKPVISGGWTQEGDGFIKVKR</sequence>
<feature type="binding site" evidence="1">
    <location>
        <position position="43"/>
    </location>
    <ligand>
        <name>ATP</name>
        <dbReference type="ChEBI" id="CHEBI:30616"/>
    </ligand>
</feature>
<dbReference type="AlphaFoldDB" id="A0AAN8I392"/>
<evidence type="ECO:0000313" key="3">
    <source>
        <dbReference type="EMBL" id="KAK5948095.1"/>
    </source>
</evidence>
<accession>A0AAN8I392</accession>
<dbReference type="InterPro" id="IPR011009">
    <property type="entry name" value="Kinase-like_dom_sf"/>
</dbReference>
<comment type="caution">
    <text evidence="3">The sequence shown here is derived from an EMBL/GenBank/DDBJ whole genome shotgun (WGS) entry which is preliminary data.</text>
</comment>
<gene>
    <name evidence="3" type="ORF">OHC33_010843</name>
</gene>
<dbReference type="EMBL" id="JAKLMC020000053">
    <property type="protein sequence ID" value="KAK5948095.1"/>
    <property type="molecule type" value="Genomic_DNA"/>
</dbReference>
<dbReference type="Proteomes" id="UP001316803">
    <property type="component" value="Unassembled WGS sequence"/>
</dbReference>
<keyword evidence="1" id="KW-0067">ATP-binding</keyword>
<dbReference type="Pfam" id="PF00069">
    <property type="entry name" value="Pkinase"/>
    <property type="match status" value="1"/>
</dbReference>
<keyword evidence="4" id="KW-1185">Reference proteome</keyword>
<dbReference type="InterPro" id="IPR000719">
    <property type="entry name" value="Prot_kinase_dom"/>
</dbReference>
<protein>
    <recommendedName>
        <fullName evidence="2">Protein kinase domain-containing protein</fullName>
    </recommendedName>
</protein>
<dbReference type="GO" id="GO:0004672">
    <property type="term" value="F:protein kinase activity"/>
    <property type="evidence" value="ECO:0007669"/>
    <property type="project" value="InterPro"/>
</dbReference>
<dbReference type="SMART" id="SM00220">
    <property type="entry name" value="S_TKc"/>
    <property type="match status" value="1"/>
</dbReference>
<dbReference type="GO" id="GO:0005524">
    <property type="term" value="F:ATP binding"/>
    <property type="evidence" value="ECO:0007669"/>
    <property type="project" value="UniProtKB-UniRule"/>
</dbReference>